<evidence type="ECO:0000313" key="3">
    <source>
        <dbReference type="Proteomes" id="UP000001422"/>
    </source>
</evidence>
<dbReference type="EMBL" id="BX569692">
    <property type="protein sequence ID" value="CAE07870.1"/>
    <property type="molecule type" value="Genomic_DNA"/>
</dbReference>
<evidence type="ECO:0008006" key="4">
    <source>
        <dbReference type="Google" id="ProtNLM"/>
    </source>
</evidence>
<dbReference type="Proteomes" id="UP000001422">
    <property type="component" value="Chromosome"/>
</dbReference>
<reference evidence="2 3" key="1">
    <citation type="journal article" date="2003" name="Nature">
        <title>The genome of a motile marine Synechococcus.</title>
        <authorList>
            <person name="Palenik B."/>
            <person name="Brahamsha B."/>
            <person name="Larimer F."/>
            <person name="Land M."/>
            <person name="Hauser L."/>
            <person name="Chain P."/>
            <person name="Lamerdin J."/>
            <person name="Regala W."/>
            <person name="Allen E.A."/>
            <person name="McCarren J."/>
            <person name="Paulsen I."/>
            <person name="Dufresne A."/>
            <person name="Partensky F."/>
            <person name="Webb E."/>
            <person name="Waterbury J."/>
        </authorList>
    </citation>
    <scope>NUCLEOTIDE SEQUENCE [LARGE SCALE GENOMIC DNA]</scope>
    <source>
        <strain evidence="2 3">WH8102</strain>
    </source>
</reference>
<dbReference type="GO" id="GO:0015035">
    <property type="term" value="F:protein-disulfide reductase activity"/>
    <property type="evidence" value="ECO:0007669"/>
    <property type="project" value="InterPro"/>
</dbReference>
<protein>
    <recommendedName>
        <fullName evidence="4">DUF393 domain-containing protein</fullName>
    </recommendedName>
</protein>
<dbReference type="AlphaFoldDB" id="Q7U6I3"/>
<feature type="region of interest" description="Disordered" evidence="1">
    <location>
        <begin position="19"/>
        <end position="47"/>
    </location>
</feature>
<organism evidence="2 3">
    <name type="scientific">Parasynechococcus marenigrum (strain WH8102)</name>
    <dbReference type="NCBI Taxonomy" id="84588"/>
    <lineage>
        <taxon>Bacteria</taxon>
        <taxon>Bacillati</taxon>
        <taxon>Cyanobacteriota</taxon>
        <taxon>Cyanophyceae</taxon>
        <taxon>Synechococcales</taxon>
        <taxon>Prochlorococcaceae</taxon>
        <taxon>Parasynechococcus</taxon>
        <taxon>Parasynechococcus marenigrum</taxon>
    </lineage>
</organism>
<proteinExistence type="predicted"/>
<evidence type="ECO:0000256" key="1">
    <source>
        <dbReference type="SAM" id="MobiDB-lite"/>
    </source>
</evidence>
<name>Q7U6I3_PARMW</name>
<keyword evidence="3" id="KW-1185">Reference proteome</keyword>
<dbReference type="STRING" id="84588.SYNW1355"/>
<dbReference type="KEGG" id="syw:SYNW1355"/>
<dbReference type="InterPro" id="IPR007263">
    <property type="entry name" value="DCC1-like"/>
</dbReference>
<evidence type="ECO:0000313" key="2">
    <source>
        <dbReference type="EMBL" id="CAE07870.1"/>
    </source>
</evidence>
<accession>Q7U6I3</accession>
<dbReference type="Pfam" id="PF04134">
    <property type="entry name" value="DCC1-like"/>
    <property type="match status" value="1"/>
</dbReference>
<dbReference type="eggNOG" id="COG3011">
    <property type="taxonomic scope" value="Bacteria"/>
</dbReference>
<gene>
    <name evidence="2" type="ordered locus">SYNW1355</name>
</gene>
<feature type="region of interest" description="Disordered" evidence="1">
    <location>
        <begin position="64"/>
        <end position="137"/>
    </location>
</feature>
<sequence>MEGPERRIAVAVGAELRAAVGSRRRRSSRGAAEIPAAGDPRPATTNDRRCSWVHRHCSFAVAARSSHASGSELHHRGASRPRCSEPLLADRSDPPHQPRSPPSADHRHSSSLQRPEPATSRAASTGSTTGGHPRQTCPMTLTLVYDGGCPFCRSFALRSELVSGIKELEIRDGRADNELRYRLQQQGYRLADGAMLLEGDTIWHGSTAIAELCRRMQPSDPMLKMMRQLFRDEGRAAGLYPSLLLARRLALTIQGKPVDPDAHQT</sequence>
<feature type="compositionally biased region" description="Low complexity" evidence="1">
    <location>
        <begin position="118"/>
        <end position="131"/>
    </location>
</feature>
<dbReference type="HOGENOM" id="CLU_1049419_0_0_3"/>